<organism evidence="1 2">
    <name type="scientific">[Candida] anglica</name>
    <dbReference type="NCBI Taxonomy" id="148631"/>
    <lineage>
        <taxon>Eukaryota</taxon>
        <taxon>Fungi</taxon>
        <taxon>Dikarya</taxon>
        <taxon>Ascomycota</taxon>
        <taxon>Saccharomycotina</taxon>
        <taxon>Pichiomycetes</taxon>
        <taxon>Debaryomycetaceae</taxon>
        <taxon>Kurtzmaniella</taxon>
    </lineage>
</organism>
<dbReference type="Proteomes" id="UP001497600">
    <property type="component" value="Chromosome C"/>
</dbReference>
<protein>
    <recommendedName>
        <fullName evidence="3">Ribosomal protein S24/S35 mitochondrial conserved domain-containing protein</fullName>
    </recommendedName>
</protein>
<accession>A0ABP0E8J8</accession>
<evidence type="ECO:0000313" key="2">
    <source>
        <dbReference type="Proteomes" id="UP001497600"/>
    </source>
</evidence>
<evidence type="ECO:0000313" key="1">
    <source>
        <dbReference type="EMBL" id="CAK7899374.1"/>
    </source>
</evidence>
<proteinExistence type="predicted"/>
<evidence type="ECO:0008006" key="3">
    <source>
        <dbReference type="Google" id="ProtNLM"/>
    </source>
</evidence>
<dbReference type="EMBL" id="OZ004255">
    <property type="protein sequence ID" value="CAK7899374.1"/>
    <property type="molecule type" value="Genomic_DNA"/>
</dbReference>
<name>A0ABP0E8J8_9ASCO</name>
<sequence length="550" mass="63761">MLVASRLLRCSSIPRSATYVRSKLLFSTSNVRFKDDDSDGHSFQKEQVLLGSSLKRSESKNNTTTEISKLTVSSQDQASPAYPHMLDQEVQRTMEKINSMTPQELKYQKFLDGDKPFLSVEPEGLQIRKNLIQDLPATIELRIQADKENKGSSKYSTDTLEGIQKIYKDLEKLDTDEAVHNKYYERFGLPVNDLVNDITQGINGINDKFKSLRRWEDSSLPLSPQQFRLEINPFRMPYNVPGYDVSLSGIPLRWGKQRETKQELPVELVKDLKMYETTVPVHKRDLDFETDRDKQLNSSNDSITIHPDIDTRAIIEKVEFREKCIEVQSLDDYKPFPTRSNKTVDVTSNLISALRRRLGSEISREYSGVLMLPDIPLKSNQFQIFEKKKPKILYLWNESGSTEISLPIQLHSLSSFPLSTYNIKTKKERLFLRMHLFKLFMINLEEHIDILIRLKYKTEKRKNDFLKKLARRIYHLIDSQLIDTVIRSTTVPSEKLDGAGALLYKPFKNGSFKRLIWTRNGWGSLKHHQRSKMPSIQVKILDLEKVVLSD</sequence>
<keyword evidence="2" id="KW-1185">Reference proteome</keyword>
<gene>
    <name evidence="1" type="ORF">CAAN4_C02432</name>
</gene>
<reference evidence="1 2" key="1">
    <citation type="submission" date="2024-01" db="EMBL/GenBank/DDBJ databases">
        <authorList>
            <consortium name="Genoscope - CEA"/>
            <person name="William W."/>
        </authorList>
    </citation>
    <scope>NUCLEOTIDE SEQUENCE [LARGE SCALE GENOMIC DNA]</scope>
    <source>
        <strain evidence="1 2">29B2s-10</strain>
    </source>
</reference>